<dbReference type="PaxDb" id="4097-A0A1S4C118"/>
<dbReference type="InterPro" id="IPR050232">
    <property type="entry name" value="FBL13/AtMIF1-like"/>
</dbReference>
<dbReference type="InterPro" id="IPR032675">
    <property type="entry name" value="LRR_dom_sf"/>
</dbReference>
<dbReference type="PROSITE" id="PS50181">
    <property type="entry name" value="FBOX"/>
    <property type="match status" value="1"/>
</dbReference>
<dbReference type="Pfam" id="PF23622">
    <property type="entry name" value="LRR_At1g61320_AtMIF1"/>
    <property type="match status" value="1"/>
</dbReference>
<gene>
    <name evidence="2" type="primary">LOC107814028</name>
</gene>
<dbReference type="CDD" id="cd22160">
    <property type="entry name" value="F-box_AtFBL13-like"/>
    <property type="match status" value="1"/>
</dbReference>
<dbReference type="PANTHER" id="PTHR31900:SF32">
    <property type="entry name" value="F-BOX_RNI_FBD-LIKE DOMAIN PROTEIN"/>
    <property type="match status" value="1"/>
</dbReference>
<dbReference type="InterPro" id="IPR001810">
    <property type="entry name" value="F-box_dom"/>
</dbReference>
<evidence type="ECO:0000313" key="2">
    <source>
        <dbReference type="RefSeq" id="XP_016494842.1"/>
    </source>
</evidence>
<dbReference type="SUPFAM" id="SSF81383">
    <property type="entry name" value="F-box domain"/>
    <property type="match status" value="1"/>
</dbReference>
<reference evidence="1" key="1">
    <citation type="journal article" date="2014" name="Nat. Commun.">
        <title>The tobacco genome sequence and its comparison with those of tomato and potato.</title>
        <authorList>
            <person name="Sierro N."/>
            <person name="Battey J.N."/>
            <person name="Ouadi S."/>
            <person name="Bakaher N."/>
            <person name="Bovet L."/>
            <person name="Willig A."/>
            <person name="Goepfert S."/>
            <person name="Peitsch M.C."/>
            <person name="Ivanov N.V."/>
        </authorList>
    </citation>
    <scope>NUCLEOTIDE SEQUENCE [LARGE SCALE GENOMIC DNA]</scope>
</reference>
<sequence length="456" mass="52486">MADSKRGDRDRLSNLPDEILIHILSMLPKSKAVVRTSVLSKRWQFMWKSVPVSLYFVLPGHDEKKATDFVVSTHRELHYWRYCRKIRKLEVIFSFGIEDFAKDVDFWVHFATKIANVEDFKLEYCLGYELPQIAYKNTSLKKLGIQYCTLNPSGSVNWSSLLSLSFGNVELKDDAMEKVLLGCPDLECLELDDVEGIHPLEISNLKLRKLIIKNCENEESVPWLEILAPNVQNLQLLGVCGEIRLRQSNVDSLVTAVLDLKIEFGEGVIPEEKAYSCLKKLLHSVAHVENLELGPWCIECLSILELKGWKSPPSSRKFLKLDAALEQLDLPGVCSFLQSSLDLETLVIDWYNQKGRYHLLKYPNEDELNRRFETHNFNSSLLHLKTIKINFYGPLSENRSVQPLVKYLLKHAIVLEKFVIAARYRGSEVSRDYVNMEQEFLSFPRSSPHASIVFSY</sequence>
<dbReference type="STRING" id="4097.A0A1S4C118"/>
<reference evidence="2" key="2">
    <citation type="submission" date="2025-08" db="UniProtKB">
        <authorList>
            <consortium name="RefSeq"/>
        </authorList>
    </citation>
    <scope>IDENTIFICATION</scope>
</reference>
<dbReference type="InterPro" id="IPR055357">
    <property type="entry name" value="LRR_At1g61320_AtMIF1"/>
</dbReference>
<evidence type="ECO:0000313" key="1">
    <source>
        <dbReference type="Proteomes" id="UP000790787"/>
    </source>
</evidence>
<dbReference type="Gene3D" id="3.80.10.10">
    <property type="entry name" value="Ribonuclease Inhibitor"/>
    <property type="match status" value="1"/>
</dbReference>
<dbReference type="InterPro" id="IPR053781">
    <property type="entry name" value="F-box_AtFBL13-like"/>
</dbReference>
<accession>A0A1S4C118</accession>
<proteinExistence type="predicted"/>
<dbReference type="KEGG" id="nta:107814028"/>
<protein>
    <submittedName>
        <fullName evidence="2">F-box protein At5g03100-like</fullName>
    </submittedName>
</protein>
<organism evidence="1 2">
    <name type="scientific">Nicotiana tabacum</name>
    <name type="common">Common tobacco</name>
    <dbReference type="NCBI Taxonomy" id="4097"/>
    <lineage>
        <taxon>Eukaryota</taxon>
        <taxon>Viridiplantae</taxon>
        <taxon>Streptophyta</taxon>
        <taxon>Embryophyta</taxon>
        <taxon>Tracheophyta</taxon>
        <taxon>Spermatophyta</taxon>
        <taxon>Magnoliopsida</taxon>
        <taxon>eudicotyledons</taxon>
        <taxon>Gunneridae</taxon>
        <taxon>Pentapetalae</taxon>
        <taxon>asterids</taxon>
        <taxon>lamiids</taxon>
        <taxon>Solanales</taxon>
        <taxon>Solanaceae</taxon>
        <taxon>Nicotianoideae</taxon>
        <taxon>Nicotianeae</taxon>
        <taxon>Nicotiana</taxon>
    </lineage>
</organism>
<dbReference type="PANTHER" id="PTHR31900">
    <property type="entry name" value="F-BOX/RNI SUPERFAMILY PROTEIN-RELATED"/>
    <property type="match status" value="1"/>
</dbReference>
<dbReference type="Gene3D" id="1.20.1280.50">
    <property type="match status" value="1"/>
</dbReference>
<dbReference type="RefSeq" id="XP_016494842.1">
    <property type="nucleotide sequence ID" value="XM_016639356.1"/>
</dbReference>
<dbReference type="GeneID" id="107814028"/>
<dbReference type="OrthoDB" id="1245798at2759"/>
<dbReference type="InterPro" id="IPR006566">
    <property type="entry name" value="FBD"/>
</dbReference>
<dbReference type="SMART" id="SM00579">
    <property type="entry name" value="FBD"/>
    <property type="match status" value="1"/>
</dbReference>
<dbReference type="InterPro" id="IPR036047">
    <property type="entry name" value="F-box-like_dom_sf"/>
</dbReference>
<dbReference type="Proteomes" id="UP000790787">
    <property type="component" value="Chromosome 15"/>
</dbReference>
<dbReference type="AlphaFoldDB" id="A0A1S4C118"/>
<dbReference type="OMA" id="CEFCRIP"/>
<name>A0A1S4C118_TOBAC</name>
<keyword evidence="1" id="KW-1185">Reference proteome</keyword>
<dbReference type="Pfam" id="PF00646">
    <property type="entry name" value="F-box"/>
    <property type="match status" value="1"/>
</dbReference>
<dbReference type="SUPFAM" id="SSF52047">
    <property type="entry name" value="RNI-like"/>
    <property type="match status" value="1"/>
</dbReference>